<dbReference type="InterPro" id="IPR037294">
    <property type="entry name" value="ABC_BtuC-like"/>
</dbReference>
<comment type="similarity">
    <text evidence="2">Belongs to the binding-protein-dependent transport system permease family. FecCD subfamily.</text>
</comment>
<feature type="transmembrane region" description="Helical" evidence="8">
    <location>
        <begin position="43"/>
        <end position="63"/>
    </location>
</feature>
<feature type="transmembrane region" description="Helical" evidence="8">
    <location>
        <begin position="101"/>
        <end position="122"/>
    </location>
</feature>
<keyword evidence="4" id="KW-1003">Cell membrane</keyword>
<comment type="caution">
    <text evidence="9">The sequence shown here is derived from an EMBL/GenBank/DDBJ whole genome shotgun (WGS) entry which is preliminary data.</text>
</comment>
<dbReference type="InterPro" id="IPR000522">
    <property type="entry name" value="ABC_transptr_permease_BtuC"/>
</dbReference>
<keyword evidence="3" id="KW-0813">Transport</keyword>
<evidence type="ECO:0000256" key="3">
    <source>
        <dbReference type="ARBA" id="ARBA00022448"/>
    </source>
</evidence>
<feature type="transmembrane region" description="Helical" evidence="8">
    <location>
        <begin position="131"/>
        <end position="152"/>
    </location>
</feature>
<dbReference type="Proteomes" id="UP000272888">
    <property type="component" value="Unassembled WGS sequence"/>
</dbReference>
<dbReference type="Pfam" id="PF01032">
    <property type="entry name" value="FecCD"/>
    <property type="match status" value="1"/>
</dbReference>
<keyword evidence="7 8" id="KW-0472">Membrane</keyword>
<dbReference type="CDD" id="cd06550">
    <property type="entry name" value="TM_ABC_iron-siderophores_like"/>
    <property type="match status" value="1"/>
</dbReference>
<feature type="transmembrane region" description="Helical" evidence="8">
    <location>
        <begin position="172"/>
        <end position="194"/>
    </location>
</feature>
<dbReference type="GO" id="GO:0005886">
    <property type="term" value="C:plasma membrane"/>
    <property type="evidence" value="ECO:0007669"/>
    <property type="project" value="UniProtKB-SubCell"/>
</dbReference>
<dbReference type="Gene3D" id="1.10.3470.10">
    <property type="entry name" value="ABC transporter involved in vitamin B12 uptake, BtuC"/>
    <property type="match status" value="1"/>
</dbReference>
<sequence>MKLRLWAVLALCGVACAVAPFIGPGFSADTADFIFWQLRVPRTLMAMLVGGTLSLVGAVYQSLFANPLAAPSTVGTTAGATLGALVAIVLGARLAPGGLPLITAAAFVGALGVSFVVAAIAAGRRVRMNDVVLAGIACSMAAGALATGLQFSADSAELMAATRWSLGHLPQVGYSGVLLLTPFAVVTLVGLLTLTRALEVFIAGEEHAESQGVPVRRVRTVAIGLGALGVAACVAWCGPIAFVELIVPHVVRRTLGVSRRVLLPGSVVVGAAFLALCDASARVVLPGRELPVGVVTAALGTPLLVYLVARGRS</sequence>
<reference evidence="10" key="1">
    <citation type="submission" date="2018-09" db="EMBL/GenBank/DDBJ databases">
        <authorList>
            <person name="Livingstone P.G."/>
            <person name="Whitworth D.E."/>
        </authorList>
    </citation>
    <scope>NUCLEOTIDE SEQUENCE [LARGE SCALE GENOMIC DNA]</scope>
    <source>
        <strain evidence="10">CA051B</strain>
    </source>
</reference>
<evidence type="ECO:0000256" key="5">
    <source>
        <dbReference type="ARBA" id="ARBA00022692"/>
    </source>
</evidence>
<keyword evidence="5 8" id="KW-0812">Transmembrane</keyword>
<evidence type="ECO:0000256" key="1">
    <source>
        <dbReference type="ARBA" id="ARBA00004651"/>
    </source>
</evidence>
<gene>
    <name evidence="9" type="ORF">D7V93_24590</name>
</gene>
<dbReference type="AlphaFoldDB" id="A0A3A8PHQ3"/>
<protein>
    <submittedName>
        <fullName evidence="9">Iron ABC transporter permease</fullName>
    </submittedName>
</protein>
<keyword evidence="10" id="KW-1185">Reference proteome</keyword>
<evidence type="ECO:0000256" key="7">
    <source>
        <dbReference type="ARBA" id="ARBA00023136"/>
    </source>
</evidence>
<dbReference type="GO" id="GO:0022857">
    <property type="term" value="F:transmembrane transporter activity"/>
    <property type="evidence" value="ECO:0007669"/>
    <property type="project" value="InterPro"/>
</dbReference>
<organism evidence="9 10">
    <name type="scientific">Corallococcus llansteffanensis</name>
    <dbReference type="NCBI Taxonomy" id="2316731"/>
    <lineage>
        <taxon>Bacteria</taxon>
        <taxon>Pseudomonadati</taxon>
        <taxon>Myxococcota</taxon>
        <taxon>Myxococcia</taxon>
        <taxon>Myxococcales</taxon>
        <taxon>Cystobacterineae</taxon>
        <taxon>Myxococcaceae</taxon>
        <taxon>Corallococcus</taxon>
    </lineage>
</organism>
<dbReference type="RefSeq" id="WP_120645723.1">
    <property type="nucleotide sequence ID" value="NZ_RAWB01000282.1"/>
</dbReference>
<feature type="transmembrane region" description="Helical" evidence="8">
    <location>
        <begin position="261"/>
        <end position="284"/>
    </location>
</feature>
<evidence type="ECO:0000313" key="10">
    <source>
        <dbReference type="Proteomes" id="UP000272888"/>
    </source>
</evidence>
<proteinExistence type="inferred from homology"/>
<evidence type="ECO:0000256" key="4">
    <source>
        <dbReference type="ARBA" id="ARBA00022475"/>
    </source>
</evidence>
<dbReference type="SUPFAM" id="SSF81345">
    <property type="entry name" value="ABC transporter involved in vitamin B12 uptake, BtuC"/>
    <property type="match status" value="1"/>
</dbReference>
<evidence type="ECO:0000256" key="6">
    <source>
        <dbReference type="ARBA" id="ARBA00022989"/>
    </source>
</evidence>
<evidence type="ECO:0000256" key="8">
    <source>
        <dbReference type="SAM" id="Phobius"/>
    </source>
</evidence>
<keyword evidence="6 8" id="KW-1133">Transmembrane helix</keyword>
<evidence type="ECO:0000313" key="9">
    <source>
        <dbReference type="EMBL" id="RKH54840.1"/>
    </source>
</evidence>
<dbReference type="EMBL" id="RAWB01000282">
    <property type="protein sequence ID" value="RKH54840.1"/>
    <property type="molecule type" value="Genomic_DNA"/>
</dbReference>
<feature type="transmembrane region" description="Helical" evidence="8">
    <location>
        <begin position="75"/>
        <end position="95"/>
    </location>
</feature>
<feature type="transmembrane region" description="Helical" evidence="8">
    <location>
        <begin position="290"/>
        <end position="309"/>
    </location>
</feature>
<accession>A0A3A8PHQ3</accession>
<comment type="subcellular location">
    <subcellularLocation>
        <location evidence="1">Cell membrane</location>
        <topology evidence="1">Multi-pass membrane protein</topology>
    </subcellularLocation>
</comment>
<dbReference type="PANTHER" id="PTHR30472:SF25">
    <property type="entry name" value="ABC TRANSPORTER PERMEASE PROTEIN MJ0876-RELATED"/>
    <property type="match status" value="1"/>
</dbReference>
<name>A0A3A8PHQ3_9BACT</name>
<evidence type="ECO:0000256" key="2">
    <source>
        <dbReference type="ARBA" id="ARBA00007935"/>
    </source>
</evidence>
<dbReference type="PANTHER" id="PTHR30472">
    <property type="entry name" value="FERRIC ENTEROBACTIN TRANSPORT SYSTEM PERMEASE PROTEIN"/>
    <property type="match status" value="1"/>
</dbReference>